<sequence length="138" mass="14456">MVMVLAGLTTATTACPRRQLPRPAVLALGATLTHNNAGERCPTAKVSSVRGGAPMARGEHRLSAARGLHSGGARRGGRRGKAALTLQPSAAPANTRTPLTPCNIQVIQPRRPSNPCLPPPRHKPKQALGTTHHADLPR</sequence>
<dbReference type="AlphaFoldDB" id="A0A5B7FE97"/>
<proteinExistence type="predicted"/>
<comment type="caution">
    <text evidence="2">The sequence shown here is derived from an EMBL/GenBank/DDBJ whole genome shotgun (WGS) entry which is preliminary data.</text>
</comment>
<accession>A0A5B7FE97</accession>
<dbReference type="Proteomes" id="UP000324222">
    <property type="component" value="Unassembled WGS sequence"/>
</dbReference>
<keyword evidence="3" id="KW-1185">Reference proteome</keyword>
<dbReference type="EMBL" id="VSRR010005870">
    <property type="protein sequence ID" value="MPC43529.1"/>
    <property type="molecule type" value="Genomic_DNA"/>
</dbReference>
<name>A0A5B7FE97_PORTR</name>
<evidence type="ECO:0000313" key="3">
    <source>
        <dbReference type="Proteomes" id="UP000324222"/>
    </source>
</evidence>
<feature type="region of interest" description="Disordered" evidence="1">
    <location>
        <begin position="68"/>
        <end position="138"/>
    </location>
</feature>
<gene>
    <name evidence="2" type="ORF">E2C01_037178</name>
</gene>
<protein>
    <submittedName>
        <fullName evidence="2">Uncharacterized protein</fullName>
    </submittedName>
</protein>
<evidence type="ECO:0000256" key="1">
    <source>
        <dbReference type="SAM" id="MobiDB-lite"/>
    </source>
</evidence>
<feature type="compositionally biased region" description="Polar residues" evidence="1">
    <location>
        <begin position="86"/>
        <end position="106"/>
    </location>
</feature>
<organism evidence="2 3">
    <name type="scientific">Portunus trituberculatus</name>
    <name type="common">Swimming crab</name>
    <name type="synonym">Neptunus trituberculatus</name>
    <dbReference type="NCBI Taxonomy" id="210409"/>
    <lineage>
        <taxon>Eukaryota</taxon>
        <taxon>Metazoa</taxon>
        <taxon>Ecdysozoa</taxon>
        <taxon>Arthropoda</taxon>
        <taxon>Crustacea</taxon>
        <taxon>Multicrustacea</taxon>
        <taxon>Malacostraca</taxon>
        <taxon>Eumalacostraca</taxon>
        <taxon>Eucarida</taxon>
        <taxon>Decapoda</taxon>
        <taxon>Pleocyemata</taxon>
        <taxon>Brachyura</taxon>
        <taxon>Eubrachyura</taxon>
        <taxon>Portunoidea</taxon>
        <taxon>Portunidae</taxon>
        <taxon>Portuninae</taxon>
        <taxon>Portunus</taxon>
    </lineage>
</organism>
<reference evidence="2 3" key="1">
    <citation type="submission" date="2019-05" db="EMBL/GenBank/DDBJ databases">
        <title>Another draft genome of Portunus trituberculatus and its Hox gene families provides insights of decapod evolution.</title>
        <authorList>
            <person name="Jeong J.-H."/>
            <person name="Song I."/>
            <person name="Kim S."/>
            <person name="Choi T."/>
            <person name="Kim D."/>
            <person name="Ryu S."/>
            <person name="Kim W."/>
        </authorList>
    </citation>
    <scope>NUCLEOTIDE SEQUENCE [LARGE SCALE GENOMIC DNA]</scope>
    <source>
        <tissue evidence="2">Muscle</tissue>
    </source>
</reference>
<evidence type="ECO:0000313" key="2">
    <source>
        <dbReference type="EMBL" id="MPC43529.1"/>
    </source>
</evidence>